<dbReference type="Proteomes" id="UP000019376">
    <property type="component" value="Unassembled WGS sequence"/>
</dbReference>
<name>S7ZII1_PENO1</name>
<dbReference type="EMBL" id="KB644411">
    <property type="protein sequence ID" value="EPS28501.1"/>
    <property type="molecule type" value="Genomic_DNA"/>
</dbReference>
<keyword evidence="3" id="KW-1185">Reference proteome</keyword>
<proteinExistence type="predicted"/>
<evidence type="ECO:0000313" key="2">
    <source>
        <dbReference type="EMBL" id="EPS28501.1"/>
    </source>
</evidence>
<accession>S7ZII1</accession>
<gene>
    <name evidence="2" type="ORF">PDE_03447</name>
</gene>
<reference evidence="2 3" key="1">
    <citation type="journal article" date="2013" name="PLoS ONE">
        <title>Genomic and secretomic analyses reveal unique features of the lignocellulolytic enzyme system of Penicillium decumbens.</title>
        <authorList>
            <person name="Liu G."/>
            <person name="Zhang L."/>
            <person name="Wei X."/>
            <person name="Zou G."/>
            <person name="Qin Y."/>
            <person name="Ma L."/>
            <person name="Li J."/>
            <person name="Zheng H."/>
            <person name="Wang S."/>
            <person name="Wang C."/>
            <person name="Xun L."/>
            <person name="Zhao G.-P."/>
            <person name="Zhou Z."/>
            <person name="Qu Y."/>
        </authorList>
    </citation>
    <scope>NUCLEOTIDE SEQUENCE [LARGE SCALE GENOMIC DNA]</scope>
    <source>
        <strain evidence="3">114-2 / CGMCC 5302</strain>
    </source>
</reference>
<dbReference type="AlphaFoldDB" id="S7ZII1"/>
<feature type="compositionally biased region" description="Basic and acidic residues" evidence="1">
    <location>
        <begin position="257"/>
        <end position="273"/>
    </location>
</feature>
<organism evidence="2 3">
    <name type="scientific">Penicillium oxalicum (strain 114-2 / CGMCC 5302)</name>
    <name type="common">Penicillium decumbens</name>
    <dbReference type="NCBI Taxonomy" id="933388"/>
    <lineage>
        <taxon>Eukaryota</taxon>
        <taxon>Fungi</taxon>
        <taxon>Dikarya</taxon>
        <taxon>Ascomycota</taxon>
        <taxon>Pezizomycotina</taxon>
        <taxon>Eurotiomycetes</taxon>
        <taxon>Eurotiomycetidae</taxon>
        <taxon>Eurotiales</taxon>
        <taxon>Aspergillaceae</taxon>
        <taxon>Penicillium</taxon>
    </lineage>
</organism>
<evidence type="ECO:0000256" key="1">
    <source>
        <dbReference type="SAM" id="MobiDB-lite"/>
    </source>
</evidence>
<evidence type="ECO:0000313" key="3">
    <source>
        <dbReference type="Proteomes" id="UP000019376"/>
    </source>
</evidence>
<dbReference type="OrthoDB" id="4355879at2759"/>
<dbReference type="HOGENOM" id="CLU_869063_0_0_1"/>
<feature type="region of interest" description="Disordered" evidence="1">
    <location>
        <begin position="234"/>
        <end position="320"/>
    </location>
</feature>
<protein>
    <submittedName>
        <fullName evidence="2">Uncharacterized protein</fullName>
    </submittedName>
</protein>
<sequence>MSSSNLRFLSRADVEQLVCRYPDVAPSFLGQTELFSQVLGQVASDEPSLVVVAWQVTELMAHLVCVVGPCTASPWYMRMVMTPDFLFLGMHPVLPGAAFREAYLAALLPVYFDSLLPSVAEHPLACGYFAFHPLSFEQEWVVLIRALAAYLGSTAGRVDHYVPCESEEPTPMATDPVSADATVSCSAPVAYSQDVEMQDAPEAPAAIEPVPACTTVSCSVPVVASTDVAMENAEKNPAAADTPTMGPVKRGGKGKRKADEPLEGDELRGKLDWGPKAQGEEEELPVPETPGPILTKDGRVITPQWTASFGPPPAPRKKWR</sequence>